<proteinExistence type="predicted"/>
<evidence type="ECO:0000313" key="2">
    <source>
        <dbReference type="Proteomes" id="UP000010466"/>
    </source>
</evidence>
<dbReference type="HOGENOM" id="CLU_3202237_0_0_14"/>
<evidence type="ECO:0000313" key="1">
    <source>
        <dbReference type="EMBL" id="CCP23753.1"/>
    </source>
</evidence>
<sequence>MLANETYLFQNIKPKKNTEAIGNNTILTEIKNPNDVATPLPPLKL</sequence>
<protein>
    <submittedName>
        <fullName evidence="1">Uncharacterized protein</fullName>
    </submittedName>
</protein>
<accession>L0RU59</accession>
<keyword evidence="2" id="KW-1185">Reference proteome</keyword>
<name>L0RU59_MYCC1</name>
<reference evidence="2" key="1">
    <citation type="journal article" date="2013" name="Genome Announc.">
        <title>Complete genome sequence of Mycoplasma cynos strain C142.</title>
        <authorList>
            <person name="Walker C.A."/>
            <person name="Mannering S.A."/>
            <person name="Shields S."/>
            <person name="Blake D.P."/>
            <person name="Brownlie J."/>
        </authorList>
    </citation>
    <scope>NUCLEOTIDE SEQUENCE [LARGE SCALE GENOMIC DNA]</scope>
    <source>
        <strain evidence="2">C142</strain>
    </source>
</reference>
<dbReference type="Proteomes" id="UP000010466">
    <property type="component" value="Chromosome"/>
</dbReference>
<organism evidence="1 2">
    <name type="scientific">Mycoplasmopsis cynos (strain C142)</name>
    <name type="common">Mycoplasma cynos</name>
    <dbReference type="NCBI Taxonomy" id="1246955"/>
    <lineage>
        <taxon>Bacteria</taxon>
        <taxon>Bacillati</taxon>
        <taxon>Mycoplasmatota</taxon>
        <taxon>Mycoplasmoidales</taxon>
        <taxon>Metamycoplasmataceae</taxon>
        <taxon>Mycoplasmopsis</taxon>
    </lineage>
</organism>
<dbReference type="KEGG" id="mcy:MCYN_0021"/>
<gene>
    <name evidence="1" type="primary">MCYN0021</name>
    <name evidence="1" type="ordered locus">MCYN_0021</name>
</gene>
<dbReference type="EMBL" id="HF559394">
    <property type="protein sequence ID" value="CCP23753.1"/>
    <property type="molecule type" value="Genomic_DNA"/>
</dbReference>
<dbReference type="AlphaFoldDB" id="L0RU59"/>